<dbReference type="CDD" id="cd00030">
    <property type="entry name" value="C2"/>
    <property type="match status" value="1"/>
</dbReference>
<dbReference type="PROSITE" id="PS50004">
    <property type="entry name" value="C2"/>
    <property type="match status" value="1"/>
</dbReference>
<dbReference type="GO" id="GO:0016301">
    <property type="term" value="F:kinase activity"/>
    <property type="evidence" value="ECO:0007669"/>
    <property type="project" value="UniProtKB-KW"/>
</dbReference>
<dbReference type="PANTHER" id="PTHR45911:SF3">
    <property type="entry name" value="DYSFERLIN-RELATED"/>
    <property type="match status" value="1"/>
</dbReference>
<keyword evidence="1" id="KW-0479">Metal-binding</keyword>
<name>A0A1D1ZE66_9ARAE</name>
<gene>
    <name evidence="4" type="primary">Prkcg</name>
    <name evidence="4" type="ORF">g.56561</name>
</gene>
<protein>
    <submittedName>
        <fullName evidence="4">Protein kinase C gamma type</fullName>
    </submittedName>
</protein>
<dbReference type="Pfam" id="PF00168">
    <property type="entry name" value="C2"/>
    <property type="match status" value="1"/>
</dbReference>
<organism evidence="4">
    <name type="scientific">Anthurium amnicola</name>
    <dbReference type="NCBI Taxonomy" id="1678845"/>
    <lineage>
        <taxon>Eukaryota</taxon>
        <taxon>Viridiplantae</taxon>
        <taxon>Streptophyta</taxon>
        <taxon>Embryophyta</taxon>
        <taxon>Tracheophyta</taxon>
        <taxon>Spermatophyta</taxon>
        <taxon>Magnoliopsida</taxon>
        <taxon>Liliopsida</taxon>
        <taxon>Araceae</taxon>
        <taxon>Pothoideae</taxon>
        <taxon>Potheae</taxon>
        <taxon>Anthurium</taxon>
    </lineage>
</organism>
<evidence type="ECO:0000256" key="2">
    <source>
        <dbReference type="ARBA" id="ARBA00022837"/>
    </source>
</evidence>
<dbReference type="PANTHER" id="PTHR45911">
    <property type="entry name" value="C2 DOMAIN-CONTAINING PROTEIN"/>
    <property type="match status" value="1"/>
</dbReference>
<dbReference type="InterPro" id="IPR000008">
    <property type="entry name" value="C2_dom"/>
</dbReference>
<dbReference type="EMBL" id="GDJX01002702">
    <property type="protein sequence ID" value="JAT65234.1"/>
    <property type="molecule type" value="Transcribed_RNA"/>
</dbReference>
<dbReference type="GO" id="GO:0005509">
    <property type="term" value="F:calcium ion binding"/>
    <property type="evidence" value="ECO:0007669"/>
    <property type="project" value="TreeGrafter"/>
</dbReference>
<keyword evidence="4" id="KW-0808">Transferase</keyword>
<evidence type="ECO:0000256" key="1">
    <source>
        <dbReference type="ARBA" id="ARBA00022723"/>
    </source>
</evidence>
<keyword evidence="2" id="KW-0106">Calcium</keyword>
<reference evidence="4" key="1">
    <citation type="submission" date="2015-07" db="EMBL/GenBank/DDBJ databases">
        <title>Transcriptome Assembly of Anthurium amnicola.</title>
        <authorList>
            <person name="Suzuki J."/>
        </authorList>
    </citation>
    <scope>NUCLEOTIDE SEQUENCE</scope>
</reference>
<feature type="domain" description="C2" evidence="3">
    <location>
        <begin position="1"/>
        <end position="102"/>
    </location>
</feature>
<evidence type="ECO:0000313" key="4">
    <source>
        <dbReference type="EMBL" id="JAT65234.1"/>
    </source>
</evidence>
<accession>A0A1D1ZE66</accession>
<dbReference type="InterPro" id="IPR035892">
    <property type="entry name" value="C2_domain_sf"/>
</dbReference>
<keyword evidence="4" id="KW-0418">Kinase</keyword>
<dbReference type="GO" id="GO:0016020">
    <property type="term" value="C:membrane"/>
    <property type="evidence" value="ECO:0007669"/>
    <property type="project" value="TreeGrafter"/>
</dbReference>
<proteinExistence type="predicted"/>
<dbReference type="AlphaFoldDB" id="A0A1D1ZE66"/>
<dbReference type="SMART" id="SM00239">
    <property type="entry name" value="C2"/>
    <property type="match status" value="1"/>
</dbReference>
<evidence type="ECO:0000259" key="3">
    <source>
        <dbReference type="PROSITE" id="PS50004"/>
    </source>
</evidence>
<dbReference type="SUPFAM" id="SSF49562">
    <property type="entry name" value="C2 domain (Calcium/lipid-binding domain, CaLB)"/>
    <property type="match status" value="1"/>
</dbReference>
<sequence>MTKGTLKVTVGEAHNLRDTDGILNKGDPYVKLILDKNNTQTTKVIKGDLNPKFNETFSFNIDGQKHLEVEVWDEDPLRDDWIGKAEVHLSKVFSEGHVKETIKLKHKLVLNAGDLVLELDFTSA</sequence>
<dbReference type="Gene3D" id="2.60.40.150">
    <property type="entry name" value="C2 domain"/>
    <property type="match status" value="1"/>
</dbReference>